<name>A0AAP0N6T0_LIQFO</name>
<gene>
    <name evidence="2" type="ORF">L1049_000012</name>
</gene>
<dbReference type="AlphaFoldDB" id="A0AAP0N6T0"/>
<evidence type="ECO:0000256" key="1">
    <source>
        <dbReference type="SAM" id="MobiDB-lite"/>
    </source>
</evidence>
<dbReference type="PANTHER" id="PTHR45496:SF19">
    <property type="entry name" value="J DOMAIN-CONTAINING PROTEIN"/>
    <property type="match status" value="1"/>
</dbReference>
<sequence>MSRLGGVSGRPARTATICMSTLRVYEECTLRCQNCQRAFQAVMIPSPPVVDSDKDAYFCCWGFFPLGYSGNAKDTSGSHNWMPFSPMFTCPSQPHRNDRNVPDGNWNVPENRSVFGPKKANVNVNVKVRKPKAIIIDDDDDVLMEVSDPSEDSDDEWDSSRKKKKAKSVKGKGSAIKTAKKAQGEKVKKGNQNVAGQVQVGSGENLQGGSEMQEGIGVTNASIGETSKKGVASNSKKQTGKNTKELGKLDLNVEFSNEVEEPAPGMSEGNGTGKGEEDNIEGIAFFEGLDEFLSSLPILSVVGDDKVKAA</sequence>
<keyword evidence="3" id="KW-1185">Reference proteome</keyword>
<accession>A0AAP0N6T0</accession>
<feature type="compositionally biased region" description="Basic residues" evidence="1">
    <location>
        <begin position="161"/>
        <end position="170"/>
    </location>
</feature>
<organism evidence="2 3">
    <name type="scientific">Liquidambar formosana</name>
    <name type="common">Formosan gum</name>
    <dbReference type="NCBI Taxonomy" id="63359"/>
    <lineage>
        <taxon>Eukaryota</taxon>
        <taxon>Viridiplantae</taxon>
        <taxon>Streptophyta</taxon>
        <taxon>Embryophyta</taxon>
        <taxon>Tracheophyta</taxon>
        <taxon>Spermatophyta</taxon>
        <taxon>Magnoliopsida</taxon>
        <taxon>eudicotyledons</taxon>
        <taxon>Gunneridae</taxon>
        <taxon>Pentapetalae</taxon>
        <taxon>Saxifragales</taxon>
        <taxon>Altingiaceae</taxon>
        <taxon>Liquidambar</taxon>
    </lineage>
</organism>
<dbReference type="PANTHER" id="PTHR45496">
    <property type="entry name" value="CHAPERONE DNAJ-DOMAIN SUPERFAMILY PROTEIN"/>
    <property type="match status" value="1"/>
</dbReference>
<feature type="region of interest" description="Disordered" evidence="1">
    <location>
        <begin position="145"/>
        <end position="278"/>
    </location>
</feature>
<protein>
    <submittedName>
        <fullName evidence="2">Uncharacterized protein</fullName>
    </submittedName>
</protein>
<evidence type="ECO:0000313" key="3">
    <source>
        <dbReference type="Proteomes" id="UP001415857"/>
    </source>
</evidence>
<evidence type="ECO:0000313" key="2">
    <source>
        <dbReference type="EMBL" id="KAK9266165.1"/>
    </source>
</evidence>
<feature type="compositionally biased region" description="Polar residues" evidence="1">
    <location>
        <begin position="232"/>
        <end position="241"/>
    </location>
</feature>
<dbReference type="InterPro" id="IPR053052">
    <property type="entry name" value="Imprinting_Balance_Reg"/>
</dbReference>
<proteinExistence type="predicted"/>
<feature type="compositionally biased region" description="Polar residues" evidence="1">
    <location>
        <begin position="190"/>
        <end position="210"/>
    </location>
</feature>
<dbReference type="Proteomes" id="UP001415857">
    <property type="component" value="Unassembled WGS sequence"/>
</dbReference>
<feature type="compositionally biased region" description="Acidic residues" evidence="1">
    <location>
        <begin position="145"/>
        <end position="157"/>
    </location>
</feature>
<dbReference type="EMBL" id="JBBPBK010000215">
    <property type="protein sequence ID" value="KAK9266165.1"/>
    <property type="molecule type" value="Genomic_DNA"/>
</dbReference>
<reference evidence="2 3" key="1">
    <citation type="journal article" date="2024" name="Plant J.">
        <title>Genome sequences and population genomics reveal climatic adaptation and genomic divergence between two closely related sweetgum species.</title>
        <authorList>
            <person name="Xu W.Q."/>
            <person name="Ren C.Q."/>
            <person name="Zhang X.Y."/>
            <person name="Comes H.P."/>
            <person name="Liu X.H."/>
            <person name="Li Y.G."/>
            <person name="Kettle C.J."/>
            <person name="Jalonen R."/>
            <person name="Gaisberger H."/>
            <person name="Ma Y.Z."/>
            <person name="Qiu Y.X."/>
        </authorList>
    </citation>
    <scope>NUCLEOTIDE SEQUENCE [LARGE SCALE GENOMIC DNA]</scope>
    <source>
        <strain evidence="2">Hangzhou</strain>
    </source>
</reference>
<comment type="caution">
    <text evidence="2">The sequence shown here is derived from an EMBL/GenBank/DDBJ whole genome shotgun (WGS) entry which is preliminary data.</text>
</comment>